<organism evidence="2">
    <name type="scientific">Candidatus Nitricoxidivorans perseverans</name>
    <dbReference type="NCBI Taxonomy" id="2975601"/>
    <lineage>
        <taxon>Bacteria</taxon>
        <taxon>Pseudomonadati</taxon>
        <taxon>Pseudomonadota</taxon>
        <taxon>Betaproteobacteria</taxon>
        <taxon>Nitrosomonadales</taxon>
        <taxon>Sterolibacteriaceae</taxon>
        <taxon>Candidatus Nitricoxidivorans</taxon>
    </lineage>
</organism>
<dbReference type="CDD" id="cd09757">
    <property type="entry name" value="Cas8c_I-C"/>
    <property type="match status" value="1"/>
</dbReference>
<evidence type="ECO:0000313" key="2">
    <source>
        <dbReference type="EMBL" id="WIM06015.1"/>
    </source>
</evidence>
<dbReference type="EMBL" id="CP107246">
    <property type="protein sequence ID" value="WIM06015.1"/>
    <property type="molecule type" value="Genomic_DNA"/>
</dbReference>
<feature type="region of interest" description="Disordered" evidence="1">
    <location>
        <begin position="58"/>
        <end position="77"/>
    </location>
</feature>
<dbReference type="NCBIfam" id="TIGR01863">
    <property type="entry name" value="cas_Csd1"/>
    <property type="match status" value="1"/>
</dbReference>
<gene>
    <name evidence="2" type="primary">cas8c</name>
    <name evidence="2" type="ORF">OHM77_01610</name>
</gene>
<protein>
    <submittedName>
        <fullName evidence="2">Type I-C CRISPR-associated protein Cas8c/Csd1</fullName>
    </submittedName>
</protein>
<dbReference type="InterPro" id="IPR010144">
    <property type="entry name" value="CRISPR-assoc_prot_Csd1-typ"/>
</dbReference>
<evidence type="ECO:0000256" key="1">
    <source>
        <dbReference type="SAM" id="MobiDB-lite"/>
    </source>
</evidence>
<dbReference type="Proteomes" id="UP001234916">
    <property type="component" value="Chromosome"/>
</dbReference>
<dbReference type="KEGG" id="npv:OHM77_01610"/>
<accession>A0AA49IXH9</accession>
<dbReference type="AlphaFoldDB" id="A0AA49IXH9"/>
<sequence length="632" mass="71307">MAWIEKLFRTYENCADKIEPIGAHLWPVSHVVKRANVEVVLDAEGKFRRARVLGRSESPTLIPTTEKSAGRTGSRDEPHPLCEELGYCAADLPGAKAGRYATYKELLASWSDSPDHGHPKVRAVLAYVSRGSLWSDLDGRSIFPVTTEDAKGRKSKVADEKAFVRWVVEEPGNPCAATWEDKSLIEAWTRFHSGHGWRTDLCMVTGQRERIAQRHSKFIRYPGDGAKLISSNDSDGFTFRGRFTDQKDDYGKQACTVSYEVSQKAHNALRWLIERQAYRDYESGQTVVAWAVGGKAIPDPWSNSLDMVLRYEHLPTVAMPAASTANAGDVGQTFATRFRRVIAGYGGNLDPSDDIVVMGLDSATPGRMAITYYRELKGSEFLERIRRWHEQYAWHQDFGKDRRFVGAPAPRDFAEAAFATRLGTSGELRLDDALRKATVERLLPCIVDGQCVPRDLVLSAVRRASSRVALTPEEWERFLGIACALFRGYSKSKGKEYDMALEQDRNSRDYLYGRLLAVADNIEGKALRQSGEARETMAARLMQRFADRPFSTWRNIELALRPYQGRLRASEISRGFLLDREKRLDEILCRFNADDFTNDSPLTGEFLIGYHCQRRELFAPTQSDANDQSSDD</sequence>
<reference evidence="2" key="1">
    <citation type="journal article" date="2023" name="Nat. Microbiol.">
        <title>Enrichment and characterization of a nitric oxide-reducing microbial community in a continuous bioreactor.</title>
        <authorList>
            <person name="Garrido-Amador P."/>
            <person name="Stortenbeker N."/>
            <person name="Wessels H.J.C.T."/>
            <person name="Speth D.R."/>
            <person name="Garcia-Heredia I."/>
            <person name="Kartal B."/>
        </authorList>
    </citation>
    <scope>NUCLEOTIDE SEQUENCE</scope>
    <source>
        <strain evidence="2">MAG1</strain>
    </source>
</reference>
<feature type="compositionally biased region" description="Polar residues" evidence="1">
    <location>
        <begin position="58"/>
        <end position="67"/>
    </location>
</feature>
<dbReference type="Pfam" id="PF09709">
    <property type="entry name" value="Cas_Csd1"/>
    <property type="match status" value="1"/>
</dbReference>
<proteinExistence type="predicted"/>
<name>A0AA49IXH9_9PROT</name>